<dbReference type="InterPro" id="IPR049704">
    <property type="entry name" value="Aminotrans_3_PPA_site"/>
</dbReference>
<dbReference type="EC" id="2.6.1.11" evidence="5"/>
<dbReference type="GO" id="GO:0003992">
    <property type="term" value="F:N2-acetyl-L-ornithine:2-oxoglutarate 5-aminotransferase activity"/>
    <property type="evidence" value="ECO:0007669"/>
    <property type="project" value="UniProtKB-EC"/>
</dbReference>
<evidence type="ECO:0000256" key="4">
    <source>
        <dbReference type="ARBA" id="ARBA00008954"/>
    </source>
</evidence>
<comment type="cofactor">
    <cofactor evidence="1">
        <name>pyridoxal 5'-phosphate</name>
        <dbReference type="ChEBI" id="CHEBI:597326"/>
    </cofactor>
</comment>
<proteinExistence type="inferred from homology"/>
<comment type="subcellular location">
    <subcellularLocation>
        <location evidence="2">Mitochondrion</location>
    </subcellularLocation>
</comment>
<dbReference type="FunFam" id="3.40.640.10:FF:000004">
    <property type="entry name" value="Acetylornithine aminotransferase"/>
    <property type="match status" value="1"/>
</dbReference>
<evidence type="ECO:0000256" key="2">
    <source>
        <dbReference type="ARBA" id="ARBA00004173"/>
    </source>
</evidence>
<dbReference type="NCBIfam" id="TIGR00707">
    <property type="entry name" value="argD"/>
    <property type="match status" value="1"/>
</dbReference>
<evidence type="ECO:0000256" key="8">
    <source>
        <dbReference type="ARBA" id="ARBA00022679"/>
    </source>
</evidence>
<dbReference type="GO" id="GO:0006526">
    <property type="term" value="P:L-arginine biosynthetic process"/>
    <property type="evidence" value="ECO:0007669"/>
    <property type="project" value="UniProtKB-UniPathway"/>
</dbReference>
<dbReference type="PROSITE" id="PS00600">
    <property type="entry name" value="AA_TRANSFER_CLASS_3"/>
    <property type="match status" value="1"/>
</dbReference>
<dbReference type="InterPro" id="IPR005814">
    <property type="entry name" value="Aminotrans_3"/>
</dbReference>
<dbReference type="EMBL" id="HBGH01015768">
    <property type="protein sequence ID" value="CAD9236661.1"/>
    <property type="molecule type" value="Transcribed_RNA"/>
</dbReference>
<dbReference type="GO" id="GO:0042802">
    <property type="term" value="F:identical protein binding"/>
    <property type="evidence" value="ECO:0007669"/>
    <property type="project" value="TreeGrafter"/>
</dbReference>
<accession>A0A7S1THB2</accession>
<dbReference type="Gene3D" id="3.90.1150.10">
    <property type="entry name" value="Aspartate Aminotransferase, domain 1"/>
    <property type="match status" value="1"/>
</dbReference>
<name>A0A7S1THB2_9RHOD</name>
<dbReference type="InterPro" id="IPR050103">
    <property type="entry name" value="Class-III_PLP-dep_AT"/>
</dbReference>
<dbReference type="PIRSF" id="PIRSF000521">
    <property type="entry name" value="Transaminase_4ab_Lys_Orn"/>
    <property type="match status" value="1"/>
</dbReference>
<dbReference type="InterPro" id="IPR015422">
    <property type="entry name" value="PyrdxlP-dep_Trfase_small"/>
</dbReference>
<dbReference type="Pfam" id="PF00202">
    <property type="entry name" value="Aminotran_3"/>
    <property type="match status" value="1"/>
</dbReference>
<dbReference type="PANTHER" id="PTHR11986">
    <property type="entry name" value="AMINOTRANSFERASE CLASS III"/>
    <property type="match status" value="1"/>
</dbReference>
<organism evidence="11">
    <name type="scientific">Compsopogon caeruleus</name>
    <dbReference type="NCBI Taxonomy" id="31354"/>
    <lineage>
        <taxon>Eukaryota</taxon>
        <taxon>Rhodophyta</taxon>
        <taxon>Compsopogonophyceae</taxon>
        <taxon>Compsopogonales</taxon>
        <taxon>Compsopogonaceae</taxon>
        <taxon>Compsopogon</taxon>
    </lineage>
</organism>
<keyword evidence="8" id="KW-0808">Transferase</keyword>
<keyword evidence="9 10" id="KW-0663">Pyridoxal phosphate</keyword>
<reference evidence="11" key="1">
    <citation type="submission" date="2021-01" db="EMBL/GenBank/DDBJ databases">
        <authorList>
            <person name="Corre E."/>
            <person name="Pelletier E."/>
            <person name="Niang G."/>
            <person name="Scheremetjew M."/>
            <person name="Finn R."/>
            <person name="Kale V."/>
            <person name="Holt S."/>
            <person name="Cochrane G."/>
            <person name="Meng A."/>
            <person name="Brown T."/>
            <person name="Cohen L."/>
        </authorList>
    </citation>
    <scope>NUCLEOTIDE SEQUENCE</scope>
    <source>
        <strain evidence="11">SAG 36.94</strain>
    </source>
</reference>
<evidence type="ECO:0000256" key="5">
    <source>
        <dbReference type="ARBA" id="ARBA00012919"/>
    </source>
</evidence>
<dbReference type="GO" id="GO:0030170">
    <property type="term" value="F:pyridoxal phosphate binding"/>
    <property type="evidence" value="ECO:0007669"/>
    <property type="project" value="InterPro"/>
</dbReference>
<dbReference type="CDD" id="cd00610">
    <property type="entry name" value="OAT_like"/>
    <property type="match status" value="1"/>
</dbReference>
<protein>
    <recommendedName>
        <fullName evidence="5">acetylornithine transaminase</fullName>
        <ecNumber evidence="5">2.6.1.11</ecNumber>
    </recommendedName>
</protein>
<dbReference type="SUPFAM" id="SSF53383">
    <property type="entry name" value="PLP-dependent transferases"/>
    <property type="match status" value="1"/>
</dbReference>
<dbReference type="InterPro" id="IPR004636">
    <property type="entry name" value="AcOrn/SuccOrn_fam"/>
</dbReference>
<evidence type="ECO:0000313" key="11">
    <source>
        <dbReference type="EMBL" id="CAD9236661.1"/>
    </source>
</evidence>
<comment type="similarity">
    <text evidence="4 10">Belongs to the class-III pyridoxal-phosphate-dependent aminotransferase family.</text>
</comment>
<dbReference type="GO" id="GO:0005739">
    <property type="term" value="C:mitochondrion"/>
    <property type="evidence" value="ECO:0007669"/>
    <property type="project" value="UniProtKB-SubCell"/>
</dbReference>
<evidence type="ECO:0000256" key="7">
    <source>
        <dbReference type="ARBA" id="ARBA00022605"/>
    </source>
</evidence>
<evidence type="ECO:0000256" key="3">
    <source>
        <dbReference type="ARBA" id="ARBA00005024"/>
    </source>
</evidence>
<keyword evidence="7" id="KW-0028">Amino-acid biosynthesis</keyword>
<comment type="pathway">
    <text evidence="3">Amino-acid biosynthesis; L-arginine biosynthesis; N(2)-acetyl-L-ornithine from L-glutamate: step 4/4.</text>
</comment>
<evidence type="ECO:0000256" key="1">
    <source>
        <dbReference type="ARBA" id="ARBA00001933"/>
    </source>
</evidence>
<dbReference type="PANTHER" id="PTHR11986:SF79">
    <property type="entry name" value="ACETYLORNITHINE AMINOTRANSFERASE, MITOCHONDRIAL"/>
    <property type="match status" value="1"/>
</dbReference>
<dbReference type="HAMAP" id="MF_01107">
    <property type="entry name" value="ArgD_aminotrans_3"/>
    <property type="match status" value="1"/>
</dbReference>
<dbReference type="NCBIfam" id="NF002325">
    <property type="entry name" value="PRK01278.1"/>
    <property type="match status" value="1"/>
</dbReference>
<dbReference type="InterPro" id="IPR015424">
    <property type="entry name" value="PyrdxlP-dep_Trfase"/>
</dbReference>
<sequence length="500" mass="53951">MSCVIVPGGEKRLFLEELTIRSDRGGDLRSQRWGGRMTSSLMAFGVQCGIGIVRHRGGEDGVCRVGRSRNGLKRNGVSMVMEEVKVGSPMEVPDRSLQQRREDFDRHVMRTYGRFPVMLERGSGARLWDVDGREWLDFVAGIATCTLGHADPRLIEAVTRQMSKLHHVSNLYYNESQGELAAWLVEHSPADRVFFCNSGAEANEAAIKLTRKFASEQNGVTDPVIVTANASFHGRTLATITATAQPKYQKGFAPLVPGFVYTPYNDIEALEQTIASVNAQGNRLGGILLEALQGEGGVRPGDRAFFAKVRDICNRSGAVMMMDEVQVGVGRTGKLWGFENLGVEPDVFTLAKGLAGGVPIGAMLCKEPFNVFSPGDHASTFGGNPLACSAGLAVTRALVEEGVLVNAEERGKQLRDSLEQLQATFSIIQEVRGWGLIQGIELVPGSVTAADVVNRAMEKGLLLASAGQSVVRLVPPLIVTSGDVDQALSILEETLSELAL</sequence>
<dbReference type="Gene3D" id="3.40.640.10">
    <property type="entry name" value="Type I PLP-dependent aspartate aminotransferase-like (Major domain)"/>
    <property type="match status" value="1"/>
</dbReference>
<dbReference type="InterPro" id="IPR015421">
    <property type="entry name" value="PyrdxlP-dep_Trfase_major"/>
</dbReference>
<keyword evidence="6" id="KW-0032">Aminotransferase</keyword>
<evidence type="ECO:0000256" key="6">
    <source>
        <dbReference type="ARBA" id="ARBA00022576"/>
    </source>
</evidence>
<evidence type="ECO:0000256" key="10">
    <source>
        <dbReference type="RuleBase" id="RU003560"/>
    </source>
</evidence>
<evidence type="ECO:0000256" key="9">
    <source>
        <dbReference type="ARBA" id="ARBA00022898"/>
    </source>
</evidence>
<dbReference type="UniPathway" id="UPA00068">
    <property type="reaction ID" value="UER00109"/>
</dbReference>
<gene>
    <name evidence="11" type="ORF">CCAE0312_LOCUS8758</name>
</gene>
<dbReference type="AlphaFoldDB" id="A0A7S1THB2"/>